<evidence type="ECO:0008006" key="4">
    <source>
        <dbReference type="Google" id="ProtNLM"/>
    </source>
</evidence>
<dbReference type="InterPro" id="IPR025101">
    <property type="entry name" value="DUF4012"/>
</dbReference>
<comment type="caution">
    <text evidence="2">The sequence shown here is derived from an EMBL/GenBank/DDBJ whole genome shotgun (WGS) entry which is preliminary data.</text>
</comment>
<organism evidence="2 3">
    <name type="scientific">Candidatus Uhrbacteria bacterium GW2011_GWF2_39_13</name>
    <dbReference type="NCBI Taxonomy" id="1618995"/>
    <lineage>
        <taxon>Bacteria</taxon>
        <taxon>Candidatus Uhriibacteriota</taxon>
    </lineage>
</organism>
<evidence type="ECO:0000313" key="3">
    <source>
        <dbReference type="Proteomes" id="UP000033935"/>
    </source>
</evidence>
<dbReference type="EMBL" id="LBWG01000003">
    <property type="protein sequence ID" value="KKR04846.1"/>
    <property type="molecule type" value="Genomic_DNA"/>
</dbReference>
<dbReference type="Pfam" id="PF13196">
    <property type="entry name" value="DUF4012"/>
    <property type="match status" value="1"/>
</dbReference>
<dbReference type="Proteomes" id="UP000033935">
    <property type="component" value="Unassembled WGS sequence"/>
</dbReference>
<keyword evidence="1" id="KW-1133">Transmembrane helix</keyword>
<keyword evidence="1" id="KW-0812">Transmembrane</keyword>
<sequence>MSHTTNFLHSIETDTIKQKKRRTRLVRIIFLFFFFAILFWIMSLLVACAFVAVQILDAKEDMLKAKAFAQELVFEDAQTSLQEAVDSFDSARGGLMVIDSVKWVPVVGHSIELFADSIDSSRLFIEALVPLFELGTDLMRLAGLSKEELAQIQEGITPEITFDDLSSETKQAILARLSASAEDLDLLLARMDIVNEEIVLLSQNVQIEPFLVFLDPIKKQMDQMRESLGILSIGARLLPDFAGLDQPTTLLLLFLNNTELRPAGGFIGSYGVLETFAGDITQLETADTYTLDDAAASEIVRIPPVPLQTYNATTKWFFRDANWSPDFAVSSQQAISLFLEEVGFIKDLTDIPSAALFHGVIGVTPTYLSDLLAITGPITVGSQTFTSENIIDTLEYQVEFGYQLQGIPVHQRKALLADLVNELKTRLYQLPSKRWEEVLAITQKAFKEKQLLLYSANPQTQEILVNVGWAGSVSSSTSDTLMVVDANLASLKSDPAVERSTQYEVFKNASDQWIGRISIAYNHKGTFDWKTTRYRTYTRVYLPLGSKLIRSSGSWLNDKTQNPTKTIGSVDQMDELGFTSFGVFTSVEPGEQNNLVFEFQLSPQVIEQIETGQYDLTVLKQAGSQNNALTIDLDFDKNVTHARPSEDAQEWGDDIYRLNTILDHDLEIYISL</sequence>
<evidence type="ECO:0000313" key="2">
    <source>
        <dbReference type="EMBL" id="KKR04846.1"/>
    </source>
</evidence>
<name>A0A0G0MWN4_9BACT</name>
<feature type="transmembrane region" description="Helical" evidence="1">
    <location>
        <begin position="28"/>
        <end position="56"/>
    </location>
</feature>
<evidence type="ECO:0000256" key="1">
    <source>
        <dbReference type="SAM" id="Phobius"/>
    </source>
</evidence>
<dbReference type="AlphaFoldDB" id="A0A0G0MWN4"/>
<reference evidence="2 3" key="1">
    <citation type="journal article" date="2015" name="Nature">
        <title>rRNA introns, odd ribosomes, and small enigmatic genomes across a large radiation of phyla.</title>
        <authorList>
            <person name="Brown C.T."/>
            <person name="Hug L.A."/>
            <person name="Thomas B.C."/>
            <person name="Sharon I."/>
            <person name="Castelle C.J."/>
            <person name="Singh A."/>
            <person name="Wilkins M.J."/>
            <person name="Williams K.H."/>
            <person name="Banfield J.F."/>
        </authorList>
    </citation>
    <scope>NUCLEOTIDE SEQUENCE [LARGE SCALE GENOMIC DNA]</scope>
</reference>
<proteinExistence type="predicted"/>
<keyword evidence="1" id="KW-0472">Membrane</keyword>
<protein>
    <recommendedName>
        <fullName evidence="4">DUF4012 domain-containing protein</fullName>
    </recommendedName>
</protein>
<dbReference type="PATRIC" id="fig|1618995.3.peg.194"/>
<gene>
    <name evidence="2" type="ORF">UT30_C0003G0035</name>
</gene>
<accession>A0A0G0MWN4</accession>